<reference evidence="11" key="1">
    <citation type="submission" date="2023-06" db="EMBL/GenBank/DDBJ databases">
        <authorList>
            <person name="Zhang C.H."/>
            <person name="Zu G.H."/>
        </authorList>
    </citation>
    <scope>NUCLEOTIDE SEQUENCE</scope>
</reference>
<sequence length="558" mass="66618">MMLFYLLALIFFLNSLIFFIISLLFMYFNYSLFMNWSIFFMKSINMNMFIYIDWMTLMFLFTVLLISSMIFFYCCEYMSGDSNINRFFYLIYFFVISMILMIISPSLLTIIIGWDGLGLISYGLVIYYQSIFSYNSGMLTILMNRVGDVMIILSISIMFISGSWEFMFKNFSNKILLLMIIIASFTKSAQFPFSSWLPAAMAAPTPVSSLVHSSTLVTAGVYLLIRFKDLIYLYDNLLNLILYIGLLTMMFSGFSALNEFDLKKIIAYSTLSQLGLMMMTYSFKFYILAFFHLIIHAMFKSMMFMCSGIFIHSLKNYQDIRFMGNSMEFMPLTTMIFLISNFSLCGMPFFSGFYSKDLILEKIFMHMNSLMLYLCLILATMLTVMYSFRLMYYLINKNFNFSCFFSINDIKLMNYSLFILFFNSLCLGYILNWFMFLNIEDVYMLYLEKIQILFFCFFAILFMLAIMKMKMKIYMFNFFFGKMWMLYYINFYLNLFTINLLNFYFFIADKGMTFYIVEYSFKNFFYKITLIHMNFFNNLVFKFLFFISFIMILIFTFI</sequence>
<feature type="transmembrane region" description="Helical" evidence="9">
    <location>
        <begin position="332"/>
        <end position="350"/>
    </location>
</feature>
<dbReference type="GO" id="GO:0015990">
    <property type="term" value="P:electron transport coupled proton transport"/>
    <property type="evidence" value="ECO:0007669"/>
    <property type="project" value="TreeGrafter"/>
</dbReference>
<comment type="subcellular location">
    <subcellularLocation>
        <location evidence="2">Membrane</location>
        <topology evidence="2">Multi-pass membrane protein</topology>
    </subcellularLocation>
</comment>
<name>A0AA50ZNG4_9HYME</name>
<feature type="transmembrane region" description="Helical" evidence="9">
    <location>
        <begin position="443"/>
        <end position="466"/>
    </location>
</feature>
<feature type="transmembrane region" description="Helical" evidence="9">
    <location>
        <begin position="487"/>
        <end position="507"/>
    </location>
</feature>
<evidence type="ECO:0000256" key="1">
    <source>
        <dbReference type="ARBA" id="ARBA00003257"/>
    </source>
</evidence>
<evidence type="ECO:0000256" key="6">
    <source>
        <dbReference type="ARBA" id="ARBA00023136"/>
    </source>
</evidence>
<comment type="catalytic activity">
    <reaction evidence="8">
        <text>a ubiquinone + NADH + 5 H(+)(in) = a ubiquinol + NAD(+) + 4 H(+)(out)</text>
        <dbReference type="Rhea" id="RHEA:29091"/>
        <dbReference type="Rhea" id="RHEA-COMP:9565"/>
        <dbReference type="Rhea" id="RHEA-COMP:9566"/>
        <dbReference type="ChEBI" id="CHEBI:15378"/>
        <dbReference type="ChEBI" id="CHEBI:16389"/>
        <dbReference type="ChEBI" id="CHEBI:17976"/>
        <dbReference type="ChEBI" id="CHEBI:57540"/>
        <dbReference type="ChEBI" id="CHEBI:57945"/>
        <dbReference type="EC" id="7.1.1.2"/>
    </reaction>
</comment>
<evidence type="ECO:0000259" key="10">
    <source>
        <dbReference type="Pfam" id="PF00361"/>
    </source>
</evidence>
<feature type="transmembrane region" description="Helical" evidence="9">
    <location>
        <begin position="370"/>
        <end position="395"/>
    </location>
</feature>
<feature type="transmembrane region" description="Helical" evidence="9">
    <location>
        <begin position="237"/>
        <end position="257"/>
    </location>
</feature>
<feature type="domain" description="NADH:quinone oxidoreductase/Mrp antiporter transmembrane" evidence="10">
    <location>
        <begin position="104"/>
        <end position="381"/>
    </location>
</feature>
<dbReference type="PANTHER" id="PTHR42829">
    <property type="entry name" value="NADH-UBIQUINONE OXIDOREDUCTASE CHAIN 5"/>
    <property type="match status" value="1"/>
</dbReference>
<feature type="transmembrane region" description="Helical" evidence="9">
    <location>
        <begin position="6"/>
        <end position="28"/>
    </location>
</feature>
<dbReference type="EC" id="7.1.1.2" evidence="3"/>
<evidence type="ECO:0000256" key="2">
    <source>
        <dbReference type="ARBA" id="ARBA00004141"/>
    </source>
</evidence>
<feature type="transmembrane region" description="Helical" evidence="9">
    <location>
        <begin position="415"/>
        <end position="437"/>
    </location>
</feature>
<keyword evidence="11" id="KW-0496">Mitochondrion</keyword>
<dbReference type="Pfam" id="PF00361">
    <property type="entry name" value="Proton_antipo_M"/>
    <property type="match status" value="1"/>
</dbReference>
<accession>A0AA50ZNG4</accession>
<dbReference type="InterPro" id="IPR003945">
    <property type="entry name" value="NU5C-like"/>
</dbReference>
<geneLocation type="mitochondrion" evidence="11"/>
<dbReference type="GO" id="GO:0016020">
    <property type="term" value="C:membrane"/>
    <property type="evidence" value="ECO:0007669"/>
    <property type="project" value="UniProtKB-SubCell"/>
</dbReference>
<dbReference type="PANTHER" id="PTHR42829:SF2">
    <property type="entry name" value="NADH-UBIQUINONE OXIDOREDUCTASE CHAIN 5"/>
    <property type="match status" value="1"/>
</dbReference>
<gene>
    <name evidence="11" type="primary">ND5</name>
</gene>
<keyword evidence="5 9" id="KW-1133">Transmembrane helix</keyword>
<evidence type="ECO:0000256" key="3">
    <source>
        <dbReference type="ARBA" id="ARBA00012944"/>
    </source>
</evidence>
<dbReference type="InterPro" id="IPR001750">
    <property type="entry name" value="ND/Mrp_TM"/>
</dbReference>
<evidence type="ECO:0000313" key="11">
    <source>
        <dbReference type="EMBL" id="WMH03358.1"/>
    </source>
</evidence>
<evidence type="ECO:0000256" key="8">
    <source>
        <dbReference type="ARBA" id="ARBA00049551"/>
    </source>
</evidence>
<comment type="function">
    <text evidence="1">Core subunit of the mitochondrial membrane respiratory chain NADH dehydrogenase (Complex I) that is believed to belong to the minimal assembly required for catalysis. Complex I functions in the transfer of electrons from NADH to the respiratory chain. The immediate electron acceptor for the enzyme is believed to be ubiquinone.</text>
</comment>
<dbReference type="EMBL" id="OR120384">
    <property type="protein sequence ID" value="WMH03358.1"/>
    <property type="molecule type" value="Genomic_DNA"/>
</dbReference>
<dbReference type="GO" id="GO:0042773">
    <property type="term" value="P:ATP synthesis coupled electron transport"/>
    <property type="evidence" value="ECO:0007669"/>
    <property type="project" value="InterPro"/>
</dbReference>
<proteinExistence type="predicted"/>
<feature type="transmembrane region" description="Helical" evidence="9">
    <location>
        <begin position="205"/>
        <end position="225"/>
    </location>
</feature>
<feature type="transmembrane region" description="Helical" evidence="9">
    <location>
        <begin position="149"/>
        <end position="168"/>
    </location>
</feature>
<feature type="transmembrane region" description="Helical" evidence="9">
    <location>
        <begin position="175"/>
        <end position="193"/>
    </location>
</feature>
<dbReference type="AlphaFoldDB" id="A0AA50ZNG4"/>
<dbReference type="GO" id="GO:0008137">
    <property type="term" value="F:NADH dehydrogenase (ubiquinone) activity"/>
    <property type="evidence" value="ECO:0007669"/>
    <property type="project" value="UniProtKB-EC"/>
</dbReference>
<dbReference type="PRINTS" id="PR01434">
    <property type="entry name" value="NADHDHGNASE5"/>
</dbReference>
<evidence type="ECO:0000256" key="5">
    <source>
        <dbReference type="ARBA" id="ARBA00022989"/>
    </source>
</evidence>
<evidence type="ECO:0000256" key="4">
    <source>
        <dbReference type="ARBA" id="ARBA00022692"/>
    </source>
</evidence>
<feature type="transmembrane region" description="Helical" evidence="9">
    <location>
        <begin position="84"/>
        <end position="103"/>
    </location>
</feature>
<protein>
    <recommendedName>
        <fullName evidence="3">NADH:ubiquinone reductase (H(+)-translocating)</fullName>
        <ecNumber evidence="3">7.1.1.2</ecNumber>
    </recommendedName>
    <alternativeName>
        <fullName evidence="7">NADH dehydrogenase subunit 5</fullName>
    </alternativeName>
</protein>
<keyword evidence="4 9" id="KW-0812">Transmembrane</keyword>
<feature type="transmembrane region" description="Helical" evidence="9">
    <location>
        <begin position="49"/>
        <end position="72"/>
    </location>
</feature>
<feature type="transmembrane region" description="Helical" evidence="9">
    <location>
        <begin position="539"/>
        <end position="557"/>
    </location>
</feature>
<dbReference type="GO" id="GO:0003954">
    <property type="term" value="F:NADH dehydrogenase activity"/>
    <property type="evidence" value="ECO:0007669"/>
    <property type="project" value="TreeGrafter"/>
</dbReference>
<evidence type="ECO:0000256" key="7">
    <source>
        <dbReference type="ARBA" id="ARBA00031027"/>
    </source>
</evidence>
<organism evidence="11">
    <name type="scientific">Encyrtus aurantii</name>
    <dbReference type="NCBI Taxonomy" id="2860127"/>
    <lineage>
        <taxon>Eukaryota</taxon>
        <taxon>Metazoa</taxon>
        <taxon>Ecdysozoa</taxon>
        <taxon>Arthropoda</taxon>
        <taxon>Hexapoda</taxon>
        <taxon>Insecta</taxon>
        <taxon>Pterygota</taxon>
        <taxon>Neoptera</taxon>
        <taxon>Endopterygota</taxon>
        <taxon>Hymenoptera</taxon>
        <taxon>Apocrita</taxon>
        <taxon>Proctotrupomorpha</taxon>
        <taxon>Chalcidoidea</taxon>
        <taxon>Encyrtidae</taxon>
        <taxon>Encyrtinae</taxon>
        <taxon>Encyrtus</taxon>
    </lineage>
</organism>
<evidence type="ECO:0000256" key="9">
    <source>
        <dbReference type="SAM" id="Phobius"/>
    </source>
</evidence>
<keyword evidence="6 9" id="KW-0472">Membrane</keyword>